<evidence type="ECO:0000256" key="3">
    <source>
        <dbReference type="RuleBase" id="RU000363"/>
    </source>
</evidence>
<protein>
    <submittedName>
        <fullName evidence="5">Putative oxidoreductase</fullName>
        <ecNumber evidence="5">1.-.-.-</ecNumber>
    </submittedName>
</protein>
<dbReference type="GO" id="GO:0016491">
    <property type="term" value="F:oxidoreductase activity"/>
    <property type="evidence" value="ECO:0007669"/>
    <property type="project" value="UniProtKB-KW"/>
</dbReference>
<feature type="domain" description="Ketoreductase" evidence="4">
    <location>
        <begin position="6"/>
        <end position="182"/>
    </location>
</feature>
<dbReference type="PRINTS" id="PR00080">
    <property type="entry name" value="SDRFAMILY"/>
</dbReference>
<accession>A0A7X5Y6A2</accession>
<dbReference type="SMART" id="SM00822">
    <property type="entry name" value="PKS_KR"/>
    <property type="match status" value="1"/>
</dbReference>
<dbReference type="RefSeq" id="WP_168068856.1">
    <property type="nucleotide sequence ID" value="NZ_JAATJC010000001.1"/>
</dbReference>
<evidence type="ECO:0000313" key="6">
    <source>
        <dbReference type="Proteomes" id="UP000558192"/>
    </source>
</evidence>
<dbReference type="InterPro" id="IPR002347">
    <property type="entry name" value="SDR_fam"/>
</dbReference>
<dbReference type="InterPro" id="IPR036291">
    <property type="entry name" value="NAD(P)-bd_dom_sf"/>
</dbReference>
<dbReference type="PANTHER" id="PTHR44169">
    <property type="entry name" value="NADPH-DEPENDENT 1-ACYLDIHYDROXYACETONE PHOSPHATE REDUCTASE"/>
    <property type="match status" value="1"/>
</dbReference>
<dbReference type="AlphaFoldDB" id="A0A7X5Y6A2"/>
<dbReference type="InterPro" id="IPR020904">
    <property type="entry name" value="Sc_DH/Rdtase_CS"/>
</dbReference>
<comment type="similarity">
    <text evidence="1 3">Belongs to the short-chain dehydrogenases/reductases (SDR) family.</text>
</comment>
<keyword evidence="6" id="KW-1185">Reference proteome</keyword>
<evidence type="ECO:0000256" key="1">
    <source>
        <dbReference type="ARBA" id="ARBA00006484"/>
    </source>
</evidence>
<dbReference type="PROSITE" id="PS00061">
    <property type="entry name" value="ADH_SHORT"/>
    <property type="match status" value="1"/>
</dbReference>
<name>A0A7X5Y6A2_9SPHN</name>
<proteinExistence type="inferred from homology"/>
<organism evidence="5 6">
    <name type="scientific">Sphingomonas kaistensis</name>
    <dbReference type="NCBI Taxonomy" id="298708"/>
    <lineage>
        <taxon>Bacteria</taxon>
        <taxon>Pseudomonadati</taxon>
        <taxon>Pseudomonadota</taxon>
        <taxon>Alphaproteobacteria</taxon>
        <taxon>Sphingomonadales</taxon>
        <taxon>Sphingomonadaceae</taxon>
        <taxon>Sphingomonas</taxon>
    </lineage>
</organism>
<evidence type="ECO:0000313" key="5">
    <source>
        <dbReference type="EMBL" id="NJC05969.1"/>
    </source>
</evidence>
<dbReference type="EC" id="1.-.-.-" evidence="5"/>
<dbReference type="InterPro" id="IPR057326">
    <property type="entry name" value="KR_dom"/>
</dbReference>
<gene>
    <name evidence="5" type="ORF">GGQ97_001762</name>
</gene>
<dbReference type="Proteomes" id="UP000558192">
    <property type="component" value="Unassembled WGS sequence"/>
</dbReference>
<dbReference type="Gene3D" id="3.40.50.720">
    <property type="entry name" value="NAD(P)-binding Rossmann-like Domain"/>
    <property type="match status" value="1"/>
</dbReference>
<dbReference type="PRINTS" id="PR00081">
    <property type="entry name" value="GDHRDH"/>
</dbReference>
<evidence type="ECO:0000256" key="2">
    <source>
        <dbReference type="ARBA" id="ARBA00023002"/>
    </source>
</evidence>
<keyword evidence="2 5" id="KW-0560">Oxidoreductase</keyword>
<reference evidence="5 6" key="1">
    <citation type="submission" date="2020-03" db="EMBL/GenBank/DDBJ databases">
        <title>Genomic Encyclopedia of Type Strains, Phase IV (KMG-IV): sequencing the most valuable type-strain genomes for metagenomic binning, comparative biology and taxonomic classification.</title>
        <authorList>
            <person name="Goeker M."/>
        </authorList>
    </citation>
    <scope>NUCLEOTIDE SEQUENCE [LARGE SCALE GENOMIC DNA]</scope>
    <source>
        <strain evidence="5 6">DSM 16846</strain>
    </source>
</reference>
<comment type="caution">
    <text evidence="5">The sequence shown here is derived from an EMBL/GenBank/DDBJ whole genome shotgun (WGS) entry which is preliminary data.</text>
</comment>
<sequence>MKTSGNTILLTGGGSGIGRALAQRWHDAGNKVVVAGRRTDTLQETAAGRDGIAVERLDVDDVDGLAANVAAILARHPDINVLVNNAGIMRFERLDSKRDLADAESTIATNLLGPIRLTNALIDHLTGKPDAAIVNVTSGLAFVPLMSTPTYGATKAAIHSYTVALRESLRGRVEVIELAPPGVQTDLTPGQSTRPGYQPLNDFADEVMALFATDPTPAEILVRNVQPLRHAERDGTHDQVLAGLTEHSRTALAQLP</sequence>
<dbReference type="SUPFAM" id="SSF51735">
    <property type="entry name" value="NAD(P)-binding Rossmann-fold domains"/>
    <property type="match status" value="1"/>
</dbReference>
<dbReference type="EMBL" id="JAATJC010000001">
    <property type="protein sequence ID" value="NJC05969.1"/>
    <property type="molecule type" value="Genomic_DNA"/>
</dbReference>
<dbReference type="Pfam" id="PF00106">
    <property type="entry name" value="adh_short"/>
    <property type="match status" value="1"/>
</dbReference>
<dbReference type="PANTHER" id="PTHR44169:SF6">
    <property type="entry name" value="NADPH-DEPENDENT 1-ACYLDIHYDROXYACETONE PHOSPHATE REDUCTASE"/>
    <property type="match status" value="1"/>
</dbReference>
<evidence type="ECO:0000259" key="4">
    <source>
        <dbReference type="SMART" id="SM00822"/>
    </source>
</evidence>